<sequence length="400" mass="43924">MWVPSCRGVDRVLDRPACTVVAGADWGPWGEWSECLCSGLRLKSRECEEYPCDGYSLEEEPCDCVPFDAEVDCIMVHKADSVYGQTGDPCDCYNFYQCDIDVNSTVFGIKRRCPDCEMWSQSDLTCVEDLSLPNCVNMVTTEGIGNCTLLAVDNEPDKFMLGGLVMDCAPGSTFNLTLCTCVYVEPQFMLKGLTCITFDMGDDSFLATHGVWLKHDFVEIEPNCGVAGNCGRFRSANRSSMQVPAFSNAFDQFSEFSVSFWFKRDAGNTGLQALINNYACNVASSVDISSTDADVVAASMRNETGSAVALLDLAAADGKWHHYVVVYTGQAVIVYLDHIKVAEEEFVGKLQRVKAPIVIGARLCKGQYFDGVMDTISFAKGALNQEHVDYLFDNGDSCLP</sequence>
<protein>
    <submittedName>
        <fullName evidence="1">Uncharacterized protein</fullName>
    </submittedName>
</protein>
<proteinExistence type="predicted"/>
<dbReference type="SUPFAM" id="SSF49899">
    <property type="entry name" value="Concanavalin A-like lectins/glucanases"/>
    <property type="match status" value="1"/>
</dbReference>
<dbReference type="AlphaFoldDB" id="A0AAD9L3Y1"/>
<dbReference type="InterPro" id="IPR000884">
    <property type="entry name" value="TSP1_rpt"/>
</dbReference>
<dbReference type="PROSITE" id="PS50092">
    <property type="entry name" value="TSP1"/>
    <property type="match status" value="1"/>
</dbReference>
<dbReference type="Pfam" id="PF13385">
    <property type="entry name" value="Laminin_G_3"/>
    <property type="match status" value="1"/>
</dbReference>
<gene>
    <name evidence="1" type="ORF">NP493_335g04011</name>
</gene>
<name>A0AAD9L3Y1_RIDPI</name>
<comment type="caution">
    <text evidence="1">The sequence shown here is derived from an EMBL/GenBank/DDBJ whole genome shotgun (WGS) entry which is preliminary data.</text>
</comment>
<evidence type="ECO:0000313" key="1">
    <source>
        <dbReference type="EMBL" id="KAK2182817.1"/>
    </source>
</evidence>
<accession>A0AAD9L3Y1</accession>
<dbReference type="InterPro" id="IPR013320">
    <property type="entry name" value="ConA-like_dom_sf"/>
</dbReference>
<reference evidence="1" key="1">
    <citation type="journal article" date="2023" name="Mol. Biol. Evol.">
        <title>Third-Generation Sequencing Reveals the Adaptive Role of the Epigenome in Three Deep-Sea Polychaetes.</title>
        <authorList>
            <person name="Perez M."/>
            <person name="Aroh O."/>
            <person name="Sun Y."/>
            <person name="Lan Y."/>
            <person name="Juniper S.K."/>
            <person name="Young C.R."/>
            <person name="Angers B."/>
            <person name="Qian P.Y."/>
        </authorList>
    </citation>
    <scope>NUCLEOTIDE SEQUENCE</scope>
    <source>
        <strain evidence="1">R07B-5</strain>
    </source>
</reference>
<dbReference type="Gene3D" id="2.60.120.200">
    <property type="match status" value="1"/>
</dbReference>
<dbReference type="EMBL" id="JAODUO010000335">
    <property type="protein sequence ID" value="KAK2182817.1"/>
    <property type="molecule type" value="Genomic_DNA"/>
</dbReference>
<evidence type="ECO:0000313" key="2">
    <source>
        <dbReference type="Proteomes" id="UP001209878"/>
    </source>
</evidence>
<keyword evidence="2" id="KW-1185">Reference proteome</keyword>
<dbReference type="Proteomes" id="UP001209878">
    <property type="component" value="Unassembled WGS sequence"/>
</dbReference>
<organism evidence="1 2">
    <name type="scientific">Ridgeia piscesae</name>
    <name type="common">Tubeworm</name>
    <dbReference type="NCBI Taxonomy" id="27915"/>
    <lineage>
        <taxon>Eukaryota</taxon>
        <taxon>Metazoa</taxon>
        <taxon>Spiralia</taxon>
        <taxon>Lophotrochozoa</taxon>
        <taxon>Annelida</taxon>
        <taxon>Polychaeta</taxon>
        <taxon>Sedentaria</taxon>
        <taxon>Canalipalpata</taxon>
        <taxon>Sabellida</taxon>
        <taxon>Siboglinidae</taxon>
        <taxon>Ridgeia</taxon>
    </lineage>
</organism>